<evidence type="ECO:0000313" key="1">
    <source>
        <dbReference type="EMBL" id="AJR18049.1"/>
    </source>
</evidence>
<dbReference type="Proteomes" id="UP000030300">
    <property type="component" value="Chromosome"/>
</dbReference>
<dbReference type="STRING" id="2045.KR76_00023"/>
<dbReference type="AlphaFoldDB" id="A0A0C5XB70"/>
<evidence type="ECO:0000313" key="2">
    <source>
        <dbReference type="Proteomes" id="UP000030300"/>
    </source>
</evidence>
<sequence>MPGYPCAFGPTHTVGPISVADADGVHDGITTALTASTRPTTHVRRALVIQLVLI</sequence>
<name>A0A0C5XB70_NOCSI</name>
<protein>
    <submittedName>
        <fullName evidence="1">Uncharacterized protein</fullName>
    </submittedName>
</protein>
<proteinExistence type="predicted"/>
<organism evidence="1 2">
    <name type="scientific">Nocardioides simplex</name>
    <name type="common">Arthrobacter simplex</name>
    <dbReference type="NCBI Taxonomy" id="2045"/>
    <lineage>
        <taxon>Bacteria</taxon>
        <taxon>Bacillati</taxon>
        <taxon>Actinomycetota</taxon>
        <taxon>Actinomycetes</taxon>
        <taxon>Propionibacteriales</taxon>
        <taxon>Nocardioidaceae</taxon>
        <taxon>Pimelobacter</taxon>
    </lineage>
</organism>
<keyword evidence="2" id="KW-1185">Reference proteome</keyword>
<dbReference type="HOGENOM" id="CLU_3045846_0_0_11"/>
<dbReference type="KEGG" id="psim:KR76_00023"/>
<accession>A0A0C5XB70</accession>
<gene>
    <name evidence="1" type="ORF">KR76_00023</name>
</gene>
<dbReference type="EMBL" id="CP009896">
    <property type="protein sequence ID" value="AJR18049.1"/>
    <property type="molecule type" value="Genomic_DNA"/>
</dbReference>
<reference evidence="1 2" key="1">
    <citation type="journal article" date="2015" name="Genome Announc.">
        <title>Complete Genome Sequence of Steroid-Transforming Nocardioides simplex VKM Ac-2033D.</title>
        <authorList>
            <person name="Shtratnikova V.Y."/>
            <person name="Schelkunov M.I."/>
            <person name="Pekov Y.A."/>
            <person name="Fokina V.V."/>
            <person name="Logacheva M.D."/>
            <person name="Sokolov S.L."/>
            <person name="Bragin E.Y."/>
            <person name="Ashapkin V.V."/>
            <person name="Donova M.V."/>
        </authorList>
    </citation>
    <scope>NUCLEOTIDE SEQUENCE [LARGE SCALE GENOMIC DNA]</scope>
    <source>
        <strain evidence="1 2">VKM Ac-2033D</strain>
    </source>
</reference>